<keyword evidence="1" id="KW-1133">Transmembrane helix</keyword>
<evidence type="ECO:0000313" key="2">
    <source>
        <dbReference type="EMBL" id="CEF39866.1"/>
    </source>
</evidence>
<dbReference type="EMBL" id="LN606600">
    <property type="protein sequence ID" value="CEF39866.1"/>
    <property type="molecule type" value="Genomic_DNA"/>
</dbReference>
<keyword evidence="1" id="KW-0472">Membrane</keyword>
<gene>
    <name evidence="2" type="ORF">ASN_446</name>
</gene>
<feature type="transmembrane region" description="Helical" evidence="1">
    <location>
        <begin position="160"/>
        <end position="179"/>
    </location>
</feature>
<dbReference type="Proteomes" id="UP000056109">
    <property type="component" value="Chromosome I"/>
</dbReference>
<proteinExistence type="predicted"/>
<accession>A0A0U5EQL6</accession>
<feature type="transmembrane region" description="Helical" evidence="1">
    <location>
        <begin position="41"/>
        <end position="64"/>
    </location>
</feature>
<sequence>MAGMSGGSISLGRCTLNKGLVCIKWRWGRFRMAVTWGDFQAVVQLSAGLNVAILSFVDISLPAIKERRRVFAKARQELDIYRKNPHKRTVEDKAVHAEAVGEVDRQLFDLWKETSAFESIEDSLMKSTGVFGFFGAVLSISLLWYSALHYEENISLAGEILTVVSFFSLAGAFLINFFTASKASQYAKRCNDLREHMRKKL</sequence>
<organism evidence="2 3">
    <name type="scientific">Acetobacter senegalensis</name>
    <dbReference type="NCBI Taxonomy" id="446692"/>
    <lineage>
        <taxon>Bacteria</taxon>
        <taxon>Pseudomonadati</taxon>
        <taxon>Pseudomonadota</taxon>
        <taxon>Alphaproteobacteria</taxon>
        <taxon>Acetobacterales</taxon>
        <taxon>Acetobacteraceae</taxon>
        <taxon>Acetobacter</taxon>
    </lineage>
</organism>
<reference evidence="3" key="1">
    <citation type="submission" date="2014-09" db="EMBL/GenBank/DDBJ databases">
        <authorList>
            <person name="Illeghems K.G."/>
        </authorList>
    </citation>
    <scope>NUCLEOTIDE SEQUENCE [LARGE SCALE GENOMIC DNA]</scope>
    <source>
        <strain evidence="3">108B</strain>
    </source>
</reference>
<feature type="transmembrane region" description="Helical" evidence="1">
    <location>
        <begin position="129"/>
        <end position="148"/>
    </location>
</feature>
<dbReference type="KEGG" id="asz:ASN_446"/>
<keyword evidence="1" id="KW-0812">Transmembrane</keyword>
<dbReference type="PATRIC" id="fig|446692.3.peg.399"/>
<evidence type="ECO:0000313" key="3">
    <source>
        <dbReference type="Proteomes" id="UP000056109"/>
    </source>
</evidence>
<keyword evidence="3" id="KW-1185">Reference proteome</keyword>
<name>A0A0U5EQL6_9PROT</name>
<dbReference type="AlphaFoldDB" id="A0A0U5EQL6"/>
<protein>
    <submittedName>
        <fullName evidence="2">Uncharacterized protein</fullName>
    </submittedName>
</protein>
<evidence type="ECO:0000256" key="1">
    <source>
        <dbReference type="SAM" id="Phobius"/>
    </source>
</evidence>